<dbReference type="Pfam" id="PF25355">
    <property type="entry name" value="DUF7882"/>
    <property type="match status" value="1"/>
</dbReference>
<evidence type="ECO:0000313" key="3">
    <source>
        <dbReference type="Proteomes" id="UP000293519"/>
    </source>
</evidence>
<feature type="domain" description="DUF7882" evidence="1">
    <location>
        <begin position="1"/>
        <end position="97"/>
    </location>
</feature>
<evidence type="ECO:0000313" key="2">
    <source>
        <dbReference type="EMBL" id="RZS57782.1"/>
    </source>
</evidence>
<dbReference type="AlphaFoldDB" id="A0A4Q7LU90"/>
<proteinExistence type="predicted"/>
<name>A0A4Q7LU90_9MICO</name>
<protein>
    <recommendedName>
        <fullName evidence="1">DUF7882 domain-containing protein</fullName>
    </recommendedName>
</protein>
<evidence type="ECO:0000259" key="1">
    <source>
        <dbReference type="Pfam" id="PF25355"/>
    </source>
</evidence>
<reference evidence="2 3" key="1">
    <citation type="journal article" date="2015" name="Stand. Genomic Sci.">
        <title>Genomic Encyclopedia of Bacterial and Archaeal Type Strains, Phase III: the genomes of soil and plant-associated and newly described type strains.</title>
        <authorList>
            <person name="Whitman W.B."/>
            <person name="Woyke T."/>
            <person name="Klenk H.P."/>
            <person name="Zhou Y."/>
            <person name="Lilburn T.G."/>
            <person name="Beck B.J."/>
            <person name="De Vos P."/>
            <person name="Vandamme P."/>
            <person name="Eisen J.A."/>
            <person name="Garrity G."/>
            <person name="Hugenholtz P."/>
            <person name="Kyrpides N.C."/>
        </authorList>
    </citation>
    <scope>NUCLEOTIDE SEQUENCE [LARGE SCALE GENOMIC DNA]</scope>
    <source>
        <strain evidence="2 3">CV2</strain>
    </source>
</reference>
<dbReference type="InterPro" id="IPR057204">
    <property type="entry name" value="DUF7882"/>
</dbReference>
<accession>A0A4Q7LU90</accession>
<comment type="caution">
    <text evidence="2">The sequence shown here is derived from an EMBL/GenBank/DDBJ whole genome shotgun (WGS) entry which is preliminary data.</text>
</comment>
<organism evidence="2 3">
    <name type="scientific">Microcella putealis</name>
    <dbReference type="NCBI Taxonomy" id="337005"/>
    <lineage>
        <taxon>Bacteria</taxon>
        <taxon>Bacillati</taxon>
        <taxon>Actinomycetota</taxon>
        <taxon>Actinomycetes</taxon>
        <taxon>Micrococcales</taxon>
        <taxon>Microbacteriaceae</taxon>
        <taxon>Microcella</taxon>
    </lineage>
</organism>
<dbReference type="RefSeq" id="WP_130485307.1">
    <property type="nucleotide sequence ID" value="NZ_SGWW01000002.1"/>
</dbReference>
<gene>
    <name evidence="2" type="ORF">EV141_1502</name>
</gene>
<sequence>MGKFIYGVPPATVDLDDRLLAHLRVVIMTKLRRGEPFMFELDLSPAEGSGRRSFWVHPAVPMQFHFFGSREPTLNRAWVEALHAEASSAVGLRVVPEPALTLAPDATVLTSSARPYRRRR</sequence>
<dbReference type="OrthoDB" id="5123855at2"/>
<dbReference type="Proteomes" id="UP000293519">
    <property type="component" value="Unassembled WGS sequence"/>
</dbReference>
<keyword evidence="3" id="KW-1185">Reference proteome</keyword>
<dbReference type="EMBL" id="SGWW01000002">
    <property type="protein sequence ID" value="RZS57782.1"/>
    <property type="molecule type" value="Genomic_DNA"/>
</dbReference>